<gene>
    <name evidence="1" type="ORF">SAMN04488694_1242</name>
</gene>
<proteinExistence type="predicted"/>
<accession>A0A1I0IRZ6</accession>
<evidence type="ECO:0000313" key="2">
    <source>
        <dbReference type="Proteomes" id="UP000199320"/>
    </source>
</evidence>
<organism evidence="1 2">
    <name type="scientific">Natrinema hispanicum</name>
    <dbReference type="NCBI Taxonomy" id="392421"/>
    <lineage>
        <taxon>Archaea</taxon>
        <taxon>Methanobacteriati</taxon>
        <taxon>Methanobacteriota</taxon>
        <taxon>Stenosarchaea group</taxon>
        <taxon>Halobacteria</taxon>
        <taxon>Halobacteriales</taxon>
        <taxon>Natrialbaceae</taxon>
        <taxon>Natrinema</taxon>
    </lineage>
</organism>
<sequence>MAHVPDQLYDLPPSGKLVLKVASCPLWLSGQLANT</sequence>
<dbReference type="AlphaFoldDB" id="A0A1I0IRZ6"/>
<protein>
    <submittedName>
        <fullName evidence="1">Uncharacterized protein</fullName>
    </submittedName>
</protein>
<evidence type="ECO:0000313" key="1">
    <source>
        <dbReference type="EMBL" id="SET99203.1"/>
    </source>
</evidence>
<keyword evidence="2" id="KW-1185">Reference proteome</keyword>
<dbReference type="Proteomes" id="UP000199320">
    <property type="component" value="Unassembled WGS sequence"/>
</dbReference>
<name>A0A1I0IRZ6_9EURY</name>
<dbReference type="EMBL" id="FOIC01000024">
    <property type="protein sequence ID" value="SET99203.1"/>
    <property type="molecule type" value="Genomic_DNA"/>
</dbReference>
<reference evidence="2" key="1">
    <citation type="submission" date="2016-10" db="EMBL/GenBank/DDBJ databases">
        <authorList>
            <person name="Varghese N."/>
            <person name="Submissions S."/>
        </authorList>
    </citation>
    <scope>NUCLEOTIDE SEQUENCE [LARGE SCALE GENOMIC DNA]</scope>
    <source>
        <strain evidence="2">CDM_6</strain>
    </source>
</reference>